<evidence type="ECO:0000313" key="2">
    <source>
        <dbReference type="EMBL" id="GGY15607.1"/>
    </source>
</evidence>
<gene>
    <name evidence="2" type="ORF">GCM10008098_03310</name>
</gene>
<organism evidence="2 3">
    <name type="scientific">Rhodanobacter panaciterrae</name>
    <dbReference type="NCBI Taxonomy" id="490572"/>
    <lineage>
        <taxon>Bacteria</taxon>
        <taxon>Pseudomonadati</taxon>
        <taxon>Pseudomonadota</taxon>
        <taxon>Gammaproteobacteria</taxon>
        <taxon>Lysobacterales</taxon>
        <taxon>Rhodanobacteraceae</taxon>
        <taxon>Rhodanobacter</taxon>
    </lineage>
</organism>
<feature type="compositionally biased region" description="Basic and acidic residues" evidence="1">
    <location>
        <begin position="75"/>
        <end position="99"/>
    </location>
</feature>
<feature type="region of interest" description="Disordered" evidence="1">
    <location>
        <begin position="62"/>
        <end position="102"/>
    </location>
</feature>
<evidence type="ECO:0000313" key="3">
    <source>
        <dbReference type="Proteomes" id="UP000621898"/>
    </source>
</evidence>
<proteinExistence type="predicted"/>
<evidence type="ECO:0000256" key="1">
    <source>
        <dbReference type="SAM" id="MobiDB-lite"/>
    </source>
</evidence>
<evidence type="ECO:0008006" key="4">
    <source>
        <dbReference type="Google" id="ProtNLM"/>
    </source>
</evidence>
<dbReference type="EMBL" id="BMXT01000001">
    <property type="protein sequence ID" value="GGY15607.1"/>
    <property type="molecule type" value="Genomic_DNA"/>
</dbReference>
<feature type="region of interest" description="Disordered" evidence="1">
    <location>
        <begin position="188"/>
        <end position="209"/>
    </location>
</feature>
<comment type="caution">
    <text evidence="2">The sequence shown here is derived from an EMBL/GenBank/DDBJ whole genome shotgun (WGS) entry which is preliminary data.</text>
</comment>
<name>A0ABQ2ZI98_9GAMM</name>
<dbReference type="Proteomes" id="UP000621898">
    <property type="component" value="Unassembled WGS sequence"/>
</dbReference>
<accession>A0ABQ2ZI98</accession>
<protein>
    <recommendedName>
        <fullName evidence="4">Protein refolding chaperone Spy/CpxP family</fullName>
    </recommendedName>
</protein>
<reference evidence="3" key="1">
    <citation type="journal article" date="2019" name="Int. J. Syst. Evol. Microbiol.">
        <title>The Global Catalogue of Microorganisms (GCM) 10K type strain sequencing project: providing services to taxonomists for standard genome sequencing and annotation.</title>
        <authorList>
            <consortium name="The Broad Institute Genomics Platform"/>
            <consortium name="The Broad Institute Genome Sequencing Center for Infectious Disease"/>
            <person name="Wu L."/>
            <person name="Ma J."/>
        </authorList>
    </citation>
    <scope>NUCLEOTIDE SEQUENCE [LARGE SCALE GENOMIC DNA]</scope>
    <source>
        <strain evidence="3">KCTC 22232</strain>
    </source>
</reference>
<sequence length="209" mass="22841">MPLAAKGLQAHAHSVAQVNASAPETFSVYLPRIFTMHRKTLLASALAVLMVGSTAFVMAQDAPPPTPPASAHAAHGKDMHAATRRDGDHGHDMRQRGFDGQRGGVIGDLRGLERLYMQAGRSKELAALYNDVLAKSQDPRVRDYVYQHLARLQARPTNLDQAIATLRKGLDESLANEAKMRAEREQMRAAWQQHHGDDAMRAAQPPAGK</sequence>
<keyword evidence="3" id="KW-1185">Reference proteome</keyword>